<comment type="caution">
    <text evidence="2">The sequence shown here is derived from an EMBL/GenBank/DDBJ whole genome shotgun (WGS) entry which is preliminary data.</text>
</comment>
<reference evidence="2 3" key="2">
    <citation type="journal article" date="2019" name="G3 (Bethesda)">
        <title>Hybrid Assembly of the Genome of the Entomopathogenic Nematode Steinernema carpocapsae Identifies the X-Chromosome.</title>
        <authorList>
            <person name="Serra L."/>
            <person name="Macchietto M."/>
            <person name="Macias-Munoz A."/>
            <person name="McGill C.J."/>
            <person name="Rodriguez I.M."/>
            <person name="Rodriguez B."/>
            <person name="Murad R."/>
            <person name="Mortazavi A."/>
        </authorList>
    </citation>
    <scope>NUCLEOTIDE SEQUENCE [LARGE SCALE GENOMIC DNA]</scope>
    <source>
        <strain evidence="2 3">ALL</strain>
    </source>
</reference>
<dbReference type="GO" id="GO:0005506">
    <property type="term" value="F:iron ion binding"/>
    <property type="evidence" value="ECO:0007669"/>
    <property type="project" value="InterPro"/>
</dbReference>
<dbReference type="GO" id="GO:0016705">
    <property type="term" value="F:oxidoreductase activity, acting on paired donors, with incorporation or reduction of molecular oxygen"/>
    <property type="evidence" value="ECO:0007669"/>
    <property type="project" value="InterPro"/>
</dbReference>
<dbReference type="EMBL" id="AZBU02000007">
    <property type="protein sequence ID" value="TKR69100.1"/>
    <property type="molecule type" value="Genomic_DNA"/>
</dbReference>
<dbReference type="Gene3D" id="1.10.630.10">
    <property type="entry name" value="Cytochrome P450"/>
    <property type="match status" value="1"/>
</dbReference>
<sequence length="113" mass="13203">MLVGYNFEKTNMDEFLEITKASEKAFTLIDVAVMQKSLMKLPVFKQRLEKLVAETGEFLTSARRQIKNRNRDIENGSYPFDTIDDPQDFVDTFLMKMKRRKDSGKDSGTFQYD</sequence>
<gene>
    <name evidence="2" type="ORF">L596_021297</name>
</gene>
<keyword evidence="3" id="KW-1185">Reference proteome</keyword>
<dbReference type="InterPro" id="IPR036396">
    <property type="entry name" value="Cyt_P450_sf"/>
</dbReference>
<evidence type="ECO:0000313" key="2">
    <source>
        <dbReference type="EMBL" id="TKR69100.1"/>
    </source>
</evidence>
<dbReference type="GO" id="GO:0020037">
    <property type="term" value="F:heme binding"/>
    <property type="evidence" value="ECO:0007669"/>
    <property type="project" value="InterPro"/>
</dbReference>
<evidence type="ECO:0000313" key="3">
    <source>
        <dbReference type="Proteomes" id="UP000298663"/>
    </source>
</evidence>
<reference evidence="2 3" key="1">
    <citation type="journal article" date="2015" name="Genome Biol.">
        <title>Comparative genomics of Steinernema reveals deeply conserved gene regulatory networks.</title>
        <authorList>
            <person name="Dillman A.R."/>
            <person name="Macchietto M."/>
            <person name="Porter C.F."/>
            <person name="Rogers A."/>
            <person name="Williams B."/>
            <person name="Antoshechkin I."/>
            <person name="Lee M.M."/>
            <person name="Goodwin Z."/>
            <person name="Lu X."/>
            <person name="Lewis E.E."/>
            <person name="Goodrich-Blair H."/>
            <person name="Stock S.P."/>
            <person name="Adams B.J."/>
            <person name="Sternberg P.W."/>
            <person name="Mortazavi A."/>
        </authorList>
    </citation>
    <scope>NUCLEOTIDE SEQUENCE [LARGE SCALE GENOMIC DNA]</scope>
    <source>
        <strain evidence="2 3">ALL</strain>
    </source>
</reference>
<name>A0A4U5MI88_STECR</name>
<dbReference type="OrthoDB" id="2789670at2759"/>
<accession>A0A4U5MI88</accession>
<keyword evidence="1" id="KW-0560">Oxidoreductase</keyword>
<protein>
    <submittedName>
        <fullName evidence="2">Uncharacterized protein</fullName>
    </submittedName>
</protein>
<dbReference type="GO" id="GO:0004497">
    <property type="term" value="F:monooxygenase activity"/>
    <property type="evidence" value="ECO:0007669"/>
    <property type="project" value="UniProtKB-KW"/>
</dbReference>
<dbReference type="AlphaFoldDB" id="A0A4U5MI88"/>
<keyword evidence="1" id="KW-0503">Monooxygenase</keyword>
<proteinExistence type="predicted"/>
<organism evidence="2 3">
    <name type="scientific">Steinernema carpocapsae</name>
    <name type="common">Entomopathogenic nematode</name>
    <dbReference type="NCBI Taxonomy" id="34508"/>
    <lineage>
        <taxon>Eukaryota</taxon>
        <taxon>Metazoa</taxon>
        <taxon>Ecdysozoa</taxon>
        <taxon>Nematoda</taxon>
        <taxon>Chromadorea</taxon>
        <taxon>Rhabditida</taxon>
        <taxon>Tylenchina</taxon>
        <taxon>Panagrolaimomorpha</taxon>
        <taxon>Strongyloidoidea</taxon>
        <taxon>Steinernematidae</taxon>
        <taxon>Steinernema</taxon>
    </lineage>
</organism>
<dbReference type="Proteomes" id="UP000298663">
    <property type="component" value="Unassembled WGS sequence"/>
</dbReference>
<dbReference type="STRING" id="34508.A0A4U5MI88"/>
<evidence type="ECO:0000256" key="1">
    <source>
        <dbReference type="ARBA" id="ARBA00023033"/>
    </source>
</evidence>